<evidence type="ECO:0000313" key="1">
    <source>
        <dbReference type="EMBL" id="KAK9274011.1"/>
    </source>
</evidence>
<accession>A0AAP0RAL5</accession>
<comment type="caution">
    <text evidence="1">The sequence shown here is derived from an EMBL/GenBank/DDBJ whole genome shotgun (WGS) entry which is preliminary data.</text>
</comment>
<keyword evidence="2" id="KW-1185">Reference proteome</keyword>
<proteinExistence type="predicted"/>
<sequence>MVRPKVPNETQNQYRLEPKSNHTTPLGSLVGVAYVVMVFGQVSVSILVKSNLSGDHSDDESLDDMEEDITPMDLTTAITDETEVVAHSLSSHQVCLQQVATCIIESDANQILMDALNKIPDLNGFVFESEGDPKAYDTMNTSCNQPLLVSGLNVITILFIIPDPEVTFSFPWAVPPDKIDPFGSWSFISEGKSKHLGLKTERNTSRINAVNSAAKPIHGI</sequence>
<dbReference type="AlphaFoldDB" id="A0AAP0RAL5"/>
<gene>
    <name evidence="1" type="ORF">L1049_018825</name>
</gene>
<name>A0AAP0RAL5_LIQFO</name>
<organism evidence="1 2">
    <name type="scientific">Liquidambar formosana</name>
    <name type="common">Formosan gum</name>
    <dbReference type="NCBI Taxonomy" id="63359"/>
    <lineage>
        <taxon>Eukaryota</taxon>
        <taxon>Viridiplantae</taxon>
        <taxon>Streptophyta</taxon>
        <taxon>Embryophyta</taxon>
        <taxon>Tracheophyta</taxon>
        <taxon>Spermatophyta</taxon>
        <taxon>Magnoliopsida</taxon>
        <taxon>eudicotyledons</taxon>
        <taxon>Gunneridae</taxon>
        <taxon>Pentapetalae</taxon>
        <taxon>Saxifragales</taxon>
        <taxon>Altingiaceae</taxon>
        <taxon>Liquidambar</taxon>
    </lineage>
</organism>
<dbReference type="Proteomes" id="UP001415857">
    <property type="component" value="Unassembled WGS sequence"/>
</dbReference>
<protein>
    <submittedName>
        <fullName evidence="1">Uncharacterized protein</fullName>
    </submittedName>
</protein>
<reference evidence="1 2" key="1">
    <citation type="journal article" date="2024" name="Plant J.">
        <title>Genome sequences and population genomics reveal climatic adaptation and genomic divergence between two closely related sweetgum species.</title>
        <authorList>
            <person name="Xu W.Q."/>
            <person name="Ren C.Q."/>
            <person name="Zhang X.Y."/>
            <person name="Comes H.P."/>
            <person name="Liu X.H."/>
            <person name="Li Y.G."/>
            <person name="Kettle C.J."/>
            <person name="Jalonen R."/>
            <person name="Gaisberger H."/>
            <person name="Ma Y.Z."/>
            <person name="Qiu Y.X."/>
        </authorList>
    </citation>
    <scope>NUCLEOTIDE SEQUENCE [LARGE SCALE GENOMIC DNA]</scope>
    <source>
        <strain evidence="1">Hangzhou</strain>
    </source>
</reference>
<dbReference type="EMBL" id="JBBPBK010000012">
    <property type="protein sequence ID" value="KAK9274011.1"/>
    <property type="molecule type" value="Genomic_DNA"/>
</dbReference>
<evidence type="ECO:0000313" key="2">
    <source>
        <dbReference type="Proteomes" id="UP001415857"/>
    </source>
</evidence>